<feature type="chain" id="PRO_5013153671" evidence="2">
    <location>
        <begin position="20"/>
        <end position="438"/>
    </location>
</feature>
<keyword evidence="1" id="KW-0193">Cuticle</keyword>
<dbReference type="EMBL" id="CVRI01000042">
    <property type="protein sequence ID" value="CRK95740.1"/>
    <property type="molecule type" value="Genomic_DNA"/>
</dbReference>
<dbReference type="InterPro" id="IPR000618">
    <property type="entry name" value="Insect_cuticle"/>
</dbReference>
<evidence type="ECO:0000256" key="1">
    <source>
        <dbReference type="PROSITE-ProRule" id="PRU00497"/>
    </source>
</evidence>
<dbReference type="STRING" id="568069.A0A1J1I834"/>
<keyword evidence="4" id="KW-1185">Reference proteome</keyword>
<name>A0A1J1I834_9DIPT</name>
<sequence length="438" mass="49050">MKSTTLFSLLVMMIHSSNASWGSPGSSQYHIQTDEGPERFFRYQTDNGQFRKEKRLQDGTVIGTNAWIDGFGYLRQNDYIADHAGYRILKAKTVFVGKDRSIEDAMKAAKKAPASSGILVPSHQSPPSVNYVTTTQRPISTTSTYSSSPGYFYPKSPNVFIQTHSQPDEGYFRTSNNFDQPAISIPSNDIQSPSVIYLPPYKAGTSNELLSSSTPAPKITDESHLPPIAYYPSSTESPLQLKNYVSSTTVKPIQDESNLPPIAYYPSSTHNPLDVNNVLPLASTPAPILANDLSKDLLPPKEYGVVSIQPKTRFAYRPTYQYQSTTASPHFDYSRNTIDSNSHQNPSNVPLFDRSKYQETPYYDGVGVTANGFRYYLPRQYQEEVSNNDGSRDGSFGYIDPFGIRRVIYYNAGRNGFIHRKNNRYVGLHSTPYDPRPN</sequence>
<dbReference type="GO" id="GO:0062129">
    <property type="term" value="C:chitin-based extracellular matrix"/>
    <property type="evidence" value="ECO:0007669"/>
    <property type="project" value="TreeGrafter"/>
</dbReference>
<evidence type="ECO:0000313" key="3">
    <source>
        <dbReference type="EMBL" id="CRK95740.1"/>
    </source>
</evidence>
<dbReference type="Proteomes" id="UP000183832">
    <property type="component" value="Unassembled WGS sequence"/>
</dbReference>
<dbReference type="OrthoDB" id="8251006at2759"/>
<gene>
    <name evidence="3" type="ORF">CLUMA_CG009197</name>
</gene>
<evidence type="ECO:0000256" key="2">
    <source>
        <dbReference type="SAM" id="SignalP"/>
    </source>
</evidence>
<accession>A0A1J1I834</accession>
<feature type="signal peptide" evidence="2">
    <location>
        <begin position="1"/>
        <end position="19"/>
    </location>
</feature>
<dbReference type="InterPro" id="IPR050468">
    <property type="entry name" value="Cuticle_Struct_Prot"/>
</dbReference>
<keyword evidence="2" id="KW-0732">Signal</keyword>
<dbReference type="PANTHER" id="PTHR10380">
    <property type="entry name" value="CUTICLE PROTEIN"/>
    <property type="match status" value="1"/>
</dbReference>
<dbReference type="Pfam" id="PF00379">
    <property type="entry name" value="Chitin_bind_4"/>
    <property type="match status" value="2"/>
</dbReference>
<reference evidence="3 4" key="1">
    <citation type="submission" date="2015-04" db="EMBL/GenBank/DDBJ databases">
        <authorList>
            <person name="Syromyatnikov M.Y."/>
            <person name="Popov V.N."/>
        </authorList>
    </citation>
    <scope>NUCLEOTIDE SEQUENCE [LARGE SCALE GENOMIC DNA]</scope>
</reference>
<dbReference type="GO" id="GO:0008010">
    <property type="term" value="F:structural constituent of chitin-based larval cuticle"/>
    <property type="evidence" value="ECO:0007669"/>
    <property type="project" value="TreeGrafter"/>
</dbReference>
<dbReference type="AlphaFoldDB" id="A0A1J1I834"/>
<protein>
    <submittedName>
        <fullName evidence="3">CLUMA_CG009197, isoform A</fullName>
    </submittedName>
</protein>
<evidence type="ECO:0000313" key="4">
    <source>
        <dbReference type="Proteomes" id="UP000183832"/>
    </source>
</evidence>
<dbReference type="PROSITE" id="PS51155">
    <property type="entry name" value="CHIT_BIND_RR_2"/>
    <property type="match status" value="2"/>
</dbReference>
<dbReference type="PANTHER" id="PTHR10380:SF206">
    <property type="entry name" value="GH27759P"/>
    <property type="match status" value="1"/>
</dbReference>
<proteinExistence type="predicted"/>
<organism evidence="3 4">
    <name type="scientific">Clunio marinus</name>
    <dbReference type="NCBI Taxonomy" id="568069"/>
    <lineage>
        <taxon>Eukaryota</taxon>
        <taxon>Metazoa</taxon>
        <taxon>Ecdysozoa</taxon>
        <taxon>Arthropoda</taxon>
        <taxon>Hexapoda</taxon>
        <taxon>Insecta</taxon>
        <taxon>Pterygota</taxon>
        <taxon>Neoptera</taxon>
        <taxon>Endopterygota</taxon>
        <taxon>Diptera</taxon>
        <taxon>Nematocera</taxon>
        <taxon>Chironomoidea</taxon>
        <taxon>Chironomidae</taxon>
        <taxon>Clunio</taxon>
    </lineage>
</organism>